<dbReference type="AlphaFoldDB" id="A0A0F8LKF5"/>
<reference evidence="1 2" key="1">
    <citation type="journal article" date="2015" name="ISME J.">
        <title>Genomic and phenotypic differentiation among Methanosarcina mazei populations from Columbia River sediment.</title>
        <authorList>
            <person name="Youngblut N.D."/>
            <person name="Wirth J.S."/>
            <person name="Henriksen J.R."/>
            <person name="Smith M."/>
            <person name="Simon H."/>
            <person name="Metcalf W.W."/>
            <person name="Whitaker R.J."/>
        </authorList>
    </citation>
    <scope>NUCLEOTIDE SEQUENCE [LARGE SCALE GENOMIC DNA]</scope>
    <source>
        <strain evidence="1 2">3.H.M.1A.1</strain>
    </source>
</reference>
<dbReference type="PATRIC" id="fig|2209.75.peg.3863"/>
<organism evidence="1 2">
    <name type="scientific">Methanosarcina mazei</name>
    <name type="common">Methanosarcina frisia</name>
    <dbReference type="NCBI Taxonomy" id="2209"/>
    <lineage>
        <taxon>Archaea</taxon>
        <taxon>Methanobacteriati</taxon>
        <taxon>Methanobacteriota</taxon>
        <taxon>Stenosarchaea group</taxon>
        <taxon>Methanomicrobia</taxon>
        <taxon>Methanosarcinales</taxon>
        <taxon>Methanosarcinaceae</taxon>
        <taxon>Methanosarcina</taxon>
    </lineage>
</organism>
<dbReference type="Proteomes" id="UP000034657">
    <property type="component" value="Unassembled WGS sequence"/>
</dbReference>
<accession>A0A0F8LKF5</accession>
<name>A0A0F8LKF5_METMZ</name>
<evidence type="ECO:0000313" key="2">
    <source>
        <dbReference type="Proteomes" id="UP000034657"/>
    </source>
</evidence>
<sequence>MNKKMLLSILIIAFIGISAAGTWANFTKSADSTGNTLTAGNLNIALDRPSNQPFSVGPMIPDSKINDIVYHKCWWGTVSDKHYDIRVWNTGNIPASLFVSSTLTSDPASLAQHVKLYYSESDAEDAAKTEITSSLLDTGFNIPAGQSKQLYFWYSYENVPNQNAEMGKTANALITFELRNPDSPVPPSGI</sequence>
<comment type="caution">
    <text evidence="1">The sequence shown here is derived from an EMBL/GenBank/DDBJ whole genome shotgun (WGS) entry which is preliminary data.</text>
</comment>
<evidence type="ECO:0000313" key="1">
    <source>
        <dbReference type="EMBL" id="KKG93750.1"/>
    </source>
</evidence>
<dbReference type="EMBL" id="JJPT01000037">
    <property type="protein sequence ID" value="KKG93750.1"/>
    <property type="molecule type" value="Genomic_DNA"/>
</dbReference>
<gene>
    <name evidence="1" type="ORF">DU69_17475</name>
</gene>
<protein>
    <submittedName>
        <fullName evidence="1">Uncharacterized protein</fullName>
    </submittedName>
</protein>
<proteinExistence type="predicted"/>